<feature type="domain" description="Peptidase S1" evidence="2">
    <location>
        <begin position="79"/>
        <end position="260"/>
    </location>
</feature>
<protein>
    <recommendedName>
        <fullName evidence="2">Peptidase S1 domain-containing protein</fullName>
    </recommendedName>
</protein>
<dbReference type="InterPro" id="IPR033116">
    <property type="entry name" value="TRYPSIN_SER"/>
</dbReference>
<proteinExistence type="predicted"/>
<evidence type="ECO:0000259" key="2">
    <source>
        <dbReference type="PROSITE" id="PS50240"/>
    </source>
</evidence>
<keyword evidence="1" id="KW-1015">Disulfide bond</keyword>
<dbReference type="PANTHER" id="PTHR24258:SF140">
    <property type="entry name" value="BCDNA.GH08420-RELATED"/>
    <property type="match status" value="1"/>
</dbReference>
<dbReference type="PANTHER" id="PTHR24258">
    <property type="entry name" value="SERINE PROTEASE-RELATED"/>
    <property type="match status" value="1"/>
</dbReference>
<reference evidence="3" key="2">
    <citation type="submission" date="2017-10" db="EMBL/GenBank/DDBJ databases">
        <title>Ladona fulva Genome sequencing and assembly.</title>
        <authorList>
            <person name="Murali S."/>
            <person name="Richards S."/>
            <person name="Bandaranaike D."/>
            <person name="Bellair M."/>
            <person name="Blankenburg K."/>
            <person name="Chao H."/>
            <person name="Dinh H."/>
            <person name="Doddapaneni H."/>
            <person name="Dugan-Rocha S."/>
            <person name="Elkadiri S."/>
            <person name="Gnanaolivu R."/>
            <person name="Hernandez B."/>
            <person name="Skinner E."/>
            <person name="Javaid M."/>
            <person name="Lee S."/>
            <person name="Li M."/>
            <person name="Ming W."/>
            <person name="Munidasa M."/>
            <person name="Muniz J."/>
            <person name="Nguyen L."/>
            <person name="Hughes D."/>
            <person name="Osuji N."/>
            <person name="Pu L.-L."/>
            <person name="Puazo M."/>
            <person name="Qu C."/>
            <person name="Quiroz J."/>
            <person name="Raj R."/>
            <person name="Weissenberger G."/>
            <person name="Xin Y."/>
            <person name="Zou X."/>
            <person name="Han Y."/>
            <person name="Worley K."/>
            <person name="Muzny D."/>
            <person name="Gibbs R."/>
        </authorList>
    </citation>
    <scope>NUCLEOTIDE SEQUENCE</scope>
    <source>
        <strain evidence="3">Sampled in the wild</strain>
    </source>
</reference>
<reference evidence="3" key="1">
    <citation type="submission" date="2013-04" db="EMBL/GenBank/DDBJ databases">
        <authorList>
            <person name="Qu J."/>
            <person name="Murali S.C."/>
            <person name="Bandaranaike D."/>
            <person name="Bellair M."/>
            <person name="Blankenburg K."/>
            <person name="Chao H."/>
            <person name="Dinh H."/>
            <person name="Doddapaneni H."/>
            <person name="Downs B."/>
            <person name="Dugan-Rocha S."/>
            <person name="Elkadiri S."/>
            <person name="Gnanaolivu R.D."/>
            <person name="Hernandez B."/>
            <person name="Javaid M."/>
            <person name="Jayaseelan J.C."/>
            <person name="Lee S."/>
            <person name="Li M."/>
            <person name="Ming W."/>
            <person name="Munidasa M."/>
            <person name="Muniz J."/>
            <person name="Nguyen L."/>
            <person name="Ongeri F."/>
            <person name="Osuji N."/>
            <person name="Pu L.-L."/>
            <person name="Puazo M."/>
            <person name="Qu C."/>
            <person name="Quiroz J."/>
            <person name="Raj R."/>
            <person name="Weissenberger G."/>
            <person name="Xin Y."/>
            <person name="Zou X."/>
            <person name="Han Y."/>
            <person name="Richards S."/>
            <person name="Worley K."/>
            <person name="Muzny D."/>
            <person name="Gibbs R."/>
        </authorList>
    </citation>
    <scope>NUCLEOTIDE SEQUENCE</scope>
    <source>
        <strain evidence="3">Sampled in the wild</strain>
    </source>
</reference>
<keyword evidence="4" id="KW-1185">Reference proteome</keyword>
<organism evidence="3 4">
    <name type="scientific">Ladona fulva</name>
    <name type="common">Scarce chaser dragonfly</name>
    <name type="synonym">Libellula fulva</name>
    <dbReference type="NCBI Taxonomy" id="123851"/>
    <lineage>
        <taxon>Eukaryota</taxon>
        <taxon>Metazoa</taxon>
        <taxon>Ecdysozoa</taxon>
        <taxon>Arthropoda</taxon>
        <taxon>Hexapoda</taxon>
        <taxon>Insecta</taxon>
        <taxon>Pterygota</taxon>
        <taxon>Palaeoptera</taxon>
        <taxon>Odonata</taxon>
        <taxon>Epiprocta</taxon>
        <taxon>Anisoptera</taxon>
        <taxon>Libelluloidea</taxon>
        <taxon>Libellulidae</taxon>
        <taxon>Ladona</taxon>
    </lineage>
</organism>
<dbReference type="SMART" id="SM00020">
    <property type="entry name" value="Tryp_SPc"/>
    <property type="match status" value="1"/>
</dbReference>
<evidence type="ECO:0000256" key="1">
    <source>
        <dbReference type="ARBA" id="ARBA00023157"/>
    </source>
</evidence>
<name>A0A8K0P5B4_LADFU</name>
<accession>A0A8K0P5B4</accession>
<dbReference type="InterPro" id="IPR009003">
    <property type="entry name" value="Peptidase_S1_PA"/>
</dbReference>
<comment type="caution">
    <text evidence="3">The sequence shown here is derived from an EMBL/GenBank/DDBJ whole genome shotgun (WGS) entry which is preliminary data.</text>
</comment>
<dbReference type="SUPFAM" id="SSF50494">
    <property type="entry name" value="Trypsin-like serine proteases"/>
    <property type="match status" value="1"/>
</dbReference>
<dbReference type="GO" id="GO:0004252">
    <property type="term" value="F:serine-type endopeptidase activity"/>
    <property type="evidence" value="ECO:0007669"/>
    <property type="project" value="InterPro"/>
</dbReference>
<dbReference type="CDD" id="cd00190">
    <property type="entry name" value="Tryp_SPc"/>
    <property type="match status" value="1"/>
</dbReference>
<dbReference type="PRINTS" id="PR00722">
    <property type="entry name" value="CHYMOTRYPSIN"/>
</dbReference>
<dbReference type="InterPro" id="IPR043504">
    <property type="entry name" value="Peptidase_S1_PA_chymotrypsin"/>
</dbReference>
<sequence>MPTSEEDSEKWAMQWHSPKPSEIYSCWRRTMLRHARAGDAQRVDSQRGRCRGLGFGLVWEVRWHFWEVTSTWDWKSDGVVGGGLALGGEVGWGLGGGFGPVGRCDTKKYYLFLKWNRYKRHFYEVQAGMLRRFSFSPMEQTRKAVHVFVHGEYKRLEMQNDLALILVDSPFLINRWVRTICLPIESFMRRKPDAGTICTAVGWGATAEHGPDPDHLHEVEVPILPTCKHREDKEGDEICAGVLEGGRDACQGDSGGPLLC</sequence>
<dbReference type="PROSITE" id="PS00135">
    <property type="entry name" value="TRYPSIN_SER"/>
    <property type="match status" value="1"/>
</dbReference>
<dbReference type="EMBL" id="KZ308796">
    <property type="protein sequence ID" value="KAG8234321.1"/>
    <property type="molecule type" value="Genomic_DNA"/>
</dbReference>
<feature type="non-terminal residue" evidence="3">
    <location>
        <position position="260"/>
    </location>
</feature>
<dbReference type="InterPro" id="IPR001314">
    <property type="entry name" value="Peptidase_S1A"/>
</dbReference>
<dbReference type="OrthoDB" id="10051896at2759"/>
<evidence type="ECO:0000313" key="3">
    <source>
        <dbReference type="EMBL" id="KAG8234321.1"/>
    </source>
</evidence>
<dbReference type="Proteomes" id="UP000792457">
    <property type="component" value="Unassembled WGS sequence"/>
</dbReference>
<dbReference type="GO" id="GO:0006508">
    <property type="term" value="P:proteolysis"/>
    <property type="evidence" value="ECO:0007669"/>
    <property type="project" value="InterPro"/>
</dbReference>
<dbReference type="InterPro" id="IPR001254">
    <property type="entry name" value="Trypsin_dom"/>
</dbReference>
<dbReference type="PROSITE" id="PS50240">
    <property type="entry name" value="TRYPSIN_DOM"/>
    <property type="match status" value="1"/>
</dbReference>
<dbReference type="Pfam" id="PF00089">
    <property type="entry name" value="Trypsin"/>
    <property type="match status" value="1"/>
</dbReference>
<dbReference type="Gene3D" id="2.40.10.10">
    <property type="entry name" value="Trypsin-like serine proteases"/>
    <property type="match status" value="1"/>
</dbReference>
<dbReference type="AlphaFoldDB" id="A0A8K0P5B4"/>
<gene>
    <name evidence="3" type="ORF">J437_LFUL013061</name>
</gene>
<evidence type="ECO:0000313" key="4">
    <source>
        <dbReference type="Proteomes" id="UP000792457"/>
    </source>
</evidence>